<evidence type="ECO:0000313" key="2">
    <source>
        <dbReference type="EMBL" id="MBC3809591.1"/>
    </source>
</evidence>
<sequence>MNANDVITSYVNEVALQLPRKLRNDVAFELRALLLEECQAKAEESGRQLDAEIVIDFLQNFGHPNEVAARYQPAVTIIDPADGGKFLRLTIVGLVLIWSLGLLANFSQPIHSGTDFIRALSLWWGKTVIPSFWWPGVLVVGFGMASWARQRSPIKSTWQPRAQDAITGGRVAVALGLTAMLCGIYLLINPTWILDVIWGGKAAPAAYTALTYTESFLQRQAPYLLTLVLLNIPFYFAVMIQGRWTPLLRRIETGFSVLTCAVMTWAIVDGTIMMSPASDSTAKLFMGLIVAFSLLLIVVEFVRQVKPSPSQGLQA</sequence>
<keyword evidence="3" id="KW-1185">Reference proteome</keyword>
<dbReference type="Proteomes" id="UP000648257">
    <property type="component" value="Unassembled WGS sequence"/>
</dbReference>
<name>A0ABR6X9U8_9BURK</name>
<feature type="transmembrane region" description="Helical" evidence="1">
    <location>
        <begin position="169"/>
        <end position="188"/>
    </location>
</feature>
<keyword evidence="1" id="KW-0812">Transmembrane</keyword>
<reference evidence="2 3" key="1">
    <citation type="submission" date="2020-08" db="EMBL/GenBank/DDBJ databases">
        <title>Novel species isolated from subtropical streams in China.</title>
        <authorList>
            <person name="Lu H."/>
        </authorList>
    </citation>
    <scope>NUCLEOTIDE SEQUENCE [LARGE SCALE GENOMIC DNA]</scope>
    <source>
        <strain evidence="2 3">KACC 16656</strain>
    </source>
</reference>
<proteinExistence type="predicted"/>
<evidence type="ECO:0000256" key="1">
    <source>
        <dbReference type="SAM" id="Phobius"/>
    </source>
</evidence>
<keyword evidence="1" id="KW-0472">Membrane</keyword>
<protein>
    <submittedName>
        <fullName evidence="2">Uncharacterized protein</fullName>
    </submittedName>
</protein>
<feature type="transmembrane region" description="Helical" evidence="1">
    <location>
        <begin position="221"/>
        <end position="241"/>
    </location>
</feature>
<dbReference type="RefSeq" id="WP_186924648.1">
    <property type="nucleotide sequence ID" value="NZ_JACOFW010000040.1"/>
</dbReference>
<accession>A0ABR6X9U8</accession>
<feature type="transmembrane region" description="Helical" evidence="1">
    <location>
        <begin position="253"/>
        <end position="272"/>
    </location>
</feature>
<dbReference type="EMBL" id="JACOFW010000040">
    <property type="protein sequence ID" value="MBC3809591.1"/>
    <property type="molecule type" value="Genomic_DNA"/>
</dbReference>
<feature type="transmembrane region" description="Helical" evidence="1">
    <location>
        <begin position="86"/>
        <end position="107"/>
    </location>
</feature>
<feature type="transmembrane region" description="Helical" evidence="1">
    <location>
        <begin position="284"/>
        <end position="302"/>
    </location>
</feature>
<organism evidence="2 3">
    <name type="scientific">Undibacterium seohonense</name>
    <dbReference type="NCBI Taxonomy" id="1344950"/>
    <lineage>
        <taxon>Bacteria</taxon>
        <taxon>Pseudomonadati</taxon>
        <taxon>Pseudomonadota</taxon>
        <taxon>Betaproteobacteria</taxon>
        <taxon>Burkholderiales</taxon>
        <taxon>Oxalobacteraceae</taxon>
        <taxon>Undibacterium</taxon>
    </lineage>
</organism>
<comment type="caution">
    <text evidence="2">The sequence shown here is derived from an EMBL/GenBank/DDBJ whole genome shotgun (WGS) entry which is preliminary data.</text>
</comment>
<feature type="transmembrane region" description="Helical" evidence="1">
    <location>
        <begin position="127"/>
        <end position="148"/>
    </location>
</feature>
<keyword evidence="1" id="KW-1133">Transmembrane helix</keyword>
<evidence type="ECO:0000313" key="3">
    <source>
        <dbReference type="Proteomes" id="UP000648257"/>
    </source>
</evidence>
<gene>
    <name evidence="2" type="ORF">H8K52_19805</name>
</gene>